<comment type="subcellular location">
    <subcellularLocation>
        <location evidence="1">Cell envelope</location>
    </subcellularLocation>
</comment>
<evidence type="ECO:0000256" key="4">
    <source>
        <dbReference type="ARBA" id="ARBA00022729"/>
    </source>
</evidence>
<dbReference type="GO" id="GO:0030313">
    <property type="term" value="C:cell envelope"/>
    <property type="evidence" value="ECO:0007669"/>
    <property type="project" value="UniProtKB-SubCell"/>
</dbReference>
<proteinExistence type="inferred from homology"/>
<dbReference type="InterPro" id="IPR006061">
    <property type="entry name" value="SBP_1_CS"/>
</dbReference>
<organism evidence="6">
    <name type="scientific">candidate division WOR-3 bacterium</name>
    <dbReference type="NCBI Taxonomy" id="2052148"/>
    <lineage>
        <taxon>Bacteria</taxon>
        <taxon>Bacteria division WOR-3</taxon>
    </lineage>
</organism>
<evidence type="ECO:0000256" key="2">
    <source>
        <dbReference type="ARBA" id="ARBA00008520"/>
    </source>
</evidence>
<name>A0A7C4U714_UNCW3</name>
<dbReference type="InterPro" id="IPR006059">
    <property type="entry name" value="SBP"/>
</dbReference>
<comment type="similarity">
    <text evidence="2">Belongs to the bacterial solute-binding protein 1 family.</text>
</comment>
<dbReference type="GO" id="GO:0055085">
    <property type="term" value="P:transmembrane transport"/>
    <property type="evidence" value="ECO:0007669"/>
    <property type="project" value="InterPro"/>
</dbReference>
<evidence type="ECO:0000313" key="6">
    <source>
        <dbReference type="EMBL" id="HGW91713.1"/>
    </source>
</evidence>
<sequence>MRKFFIFLIFLSCAKGVQDNKIKVTFWHAMGGPLGRTLEKLIDEFNEKNDSIKVISVNMGNYNALSQKIMASILSKKTPTIAQVYETWTTSLWNAKVIYPADDFIKKDTIFMRELDDFFKVFIDDNTYDSIIVTLPFNKSVSAYFYNKDIFEKKGIKRFPETYEEMMEVMRKLSSKDTLATAFSITVGLFEQLLYSFGGRLLDEELKPIFDSEEGVKAIRYLQDMVFKYKVAKITTGYEHQDLFLSGKVCFIMGSSVSYSYLMRAQPDFRIGLAPMPKGKERVVFIMGTNIAVFRNAKEKERDAAWVFIKWFLSPEIQARWAIATGYVPVRKSSFNTEIVRKKFEEEIELKSIWEQLDYAVFEPTIPQWYIGRKLLSQITLEPALKSDEDPEKLLKLGKEEVLRAMQQEY</sequence>
<gene>
    <name evidence="6" type="ORF">ENV67_04130</name>
</gene>
<dbReference type="PANTHER" id="PTHR43649">
    <property type="entry name" value="ARABINOSE-BINDING PROTEIN-RELATED"/>
    <property type="match status" value="1"/>
</dbReference>
<keyword evidence="5" id="KW-0574">Periplasm</keyword>
<protein>
    <submittedName>
        <fullName evidence="6">ABC transporter substrate-binding protein</fullName>
    </submittedName>
</protein>
<dbReference type="EMBL" id="DTHG01000050">
    <property type="protein sequence ID" value="HGW91713.1"/>
    <property type="molecule type" value="Genomic_DNA"/>
</dbReference>
<dbReference type="PROSITE" id="PS01037">
    <property type="entry name" value="SBP_BACTERIAL_1"/>
    <property type="match status" value="1"/>
</dbReference>
<dbReference type="AlphaFoldDB" id="A0A7C4U714"/>
<dbReference type="SUPFAM" id="SSF53850">
    <property type="entry name" value="Periplasmic binding protein-like II"/>
    <property type="match status" value="1"/>
</dbReference>
<dbReference type="CDD" id="cd14748">
    <property type="entry name" value="PBP2_UgpB"/>
    <property type="match status" value="1"/>
</dbReference>
<evidence type="ECO:0000256" key="1">
    <source>
        <dbReference type="ARBA" id="ARBA00004196"/>
    </source>
</evidence>
<keyword evidence="4" id="KW-0732">Signal</keyword>
<dbReference type="InterPro" id="IPR050490">
    <property type="entry name" value="Bact_solute-bd_prot1"/>
</dbReference>
<reference evidence="6" key="1">
    <citation type="journal article" date="2020" name="mSystems">
        <title>Genome- and Community-Level Interaction Insights into Carbon Utilization and Element Cycling Functions of Hydrothermarchaeota in Hydrothermal Sediment.</title>
        <authorList>
            <person name="Zhou Z."/>
            <person name="Liu Y."/>
            <person name="Xu W."/>
            <person name="Pan J."/>
            <person name="Luo Z.H."/>
            <person name="Li M."/>
        </authorList>
    </citation>
    <scope>NUCLEOTIDE SEQUENCE [LARGE SCALE GENOMIC DNA]</scope>
    <source>
        <strain evidence="6">SpSt-780</strain>
    </source>
</reference>
<evidence type="ECO:0000256" key="5">
    <source>
        <dbReference type="ARBA" id="ARBA00022764"/>
    </source>
</evidence>
<dbReference type="Pfam" id="PF13416">
    <property type="entry name" value="SBP_bac_8"/>
    <property type="match status" value="1"/>
</dbReference>
<dbReference type="PANTHER" id="PTHR43649:SF31">
    <property type="entry name" value="SN-GLYCEROL-3-PHOSPHATE-BINDING PERIPLASMIC PROTEIN UGPB"/>
    <property type="match status" value="1"/>
</dbReference>
<evidence type="ECO:0000256" key="3">
    <source>
        <dbReference type="ARBA" id="ARBA00022448"/>
    </source>
</evidence>
<accession>A0A7C4U714</accession>
<comment type="caution">
    <text evidence="6">The sequence shown here is derived from an EMBL/GenBank/DDBJ whole genome shotgun (WGS) entry which is preliminary data.</text>
</comment>
<keyword evidence="3" id="KW-0813">Transport</keyword>
<dbReference type="Gene3D" id="3.40.190.10">
    <property type="entry name" value="Periplasmic binding protein-like II"/>
    <property type="match status" value="1"/>
</dbReference>